<dbReference type="SUPFAM" id="SSF103473">
    <property type="entry name" value="MFS general substrate transporter"/>
    <property type="match status" value="1"/>
</dbReference>
<evidence type="ECO:0000256" key="2">
    <source>
        <dbReference type="ARBA" id="ARBA00022448"/>
    </source>
</evidence>
<dbReference type="InterPro" id="IPR020846">
    <property type="entry name" value="MFS_dom"/>
</dbReference>
<dbReference type="PRINTS" id="PR01988">
    <property type="entry name" value="EXPORTERBACE"/>
</dbReference>
<evidence type="ECO:0000256" key="3">
    <source>
        <dbReference type="ARBA" id="ARBA00022475"/>
    </source>
</evidence>
<dbReference type="AlphaFoldDB" id="A0A554A2M7"/>
<gene>
    <name evidence="9" type="ORF">FN960_05380</name>
</gene>
<dbReference type="Gene3D" id="1.20.1250.20">
    <property type="entry name" value="MFS general substrate transporter like domains"/>
    <property type="match status" value="2"/>
</dbReference>
<sequence length="406" mass="44171">MEQQQSLFRNRPFIFLFIGGFLAIIGFTMFFMTTTWFVISDLGSARSLGLILIAITVPRILMMSFGGVLADKFKKTTIMFSTSSIQGILLVIIYLLNDANQLTFVYLIILGFCFGTLDAFSGPAGTSLIPKLVQGHQIKQANAIIQGLGQIGFVIGPVIAGSVMEFAGVTTGYLVAAIIVLLSAFFMFPPFLKEGPVDNTIKQTPLKDLIEGFTYVRASKYLLTGILILITLNFFAFGAISIAIPILVETYGGTPINLSYIEAALGIGMLVSTAIIGLVKMRRRGLTSLAGLIATLLVAIAFSQIPNLYILTALAFFIGFTMTFVSIPFFTSAQEDTDPRIMGRVMSIVFLAMNGFDPLAYASVTLLVSRGIDIQLVILCFSLVGLLIALITLWKGKTYRNYTSTY</sequence>
<organism evidence="9 10">
    <name type="scientific">Alkalicoccobacillus porphyridii</name>
    <dbReference type="NCBI Taxonomy" id="2597270"/>
    <lineage>
        <taxon>Bacteria</taxon>
        <taxon>Bacillati</taxon>
        <taxon>Bacillota</taxon>
        <taxon>Bacilli</taxon>
        <taxon>Bacillales</taxon>
        <taxon>Bacillaceae</taxon>
        <taxon>Alkalicoccobacillus</taxon>
    </lineage>
</organism>
<dbReference type="PANTHER" id="PTHR43266:SF9">
    <property type="entry name" value="PERMEASE, MAJOR FACILITATOR SUPERFAMILY-RELATED"/>
    <property type="match status" value="1"/>
</dbReference>
<dbReference type="EMBL" id="VLXZ01000002">
    <property type="protein sequence ID" value="TSB47938.1"/>
    <property type="molecule type" value="Genomic_DNA"/>
</dbReference>
<feature type="transmembrane region" description="Helical" evidence="7">
    <location>
        <begin position="172"/>
        <end position="192"/>
    </location>
</feature>
<feature type="transmembrane region" description="Helical" evidence="7">
    <location>
        <begin position="77"/>
        <end position="96"/>
    </location>
</feature>
<feature type="transmembrane region" description="Helical" evidence="7">
    <location>
        <begin position="45"/>
        <end position="70"/>
    </location>
</feature>
<dbReference type="PANTHER" id="PTHR43266">
    <property type="entry name" value="MACROLIDE-EFFLUX PROTEIN"/>
    <property type="match status" value="1"/>
</dbReference>
<protein>
    <submittedName>
        <fullName evidence="9">MFS transporter</fullName>
    </submittedName>
</protein>
<keyword evidence="2" id="KW-0813">Transport</keyword>
<feature type="transmembrane region" description="Helical" evidence="7">
    <location>
        <begin position="260"/>
        <end position="279"/>
    </location>
</feature>
<evidence type="ECO:0000256" key="1">
    <source>
        <dbReference type="ARBA" id="ARBA00004651"/>
    </source>
</evidence>
<dbReference type="InterPro" id="IPR022324">
    <property type="entry name" value="Bacilysin_exporter_BacE_put"/>
</dbReference>
<feature type="transmembrane region" description="Helical" evidence="7">
    <location>
        <begin position="221"/>
        <end position="248"/>
    </location>
</feature>
<dbReference type="InterPro" id="IPR011701">
    <property type="entry name" value="MFS"/>
</dbReference>
<feature type="transmembrane region" description="Helical" evidence="7">
    <location>
        <begin position="12"/>
        <end position="39"/>
    </location>
</feature>
<evidence type="ECO:0000256" key="7">
    <source>
        <dbReference type="SAM" id="Phobius"/>
    </source>
</evidence>
<comment type="caution">
    <text evidence="9">The sequence shown here is derived from an EMBL/GenBank/DDBJ whole genome shotgun (WGS) entry which is preliminary data.</text>
</comment>
<evidence type="ECO:0000313" key="10">
    <source>
        <dbReference type="Proteomes" id="UP000318521"/>
    </source>
</evidence>
<dbReference type="GO" id="GO:0022857">
    <property type="term" value="F:transmembrane transporter activity"/>
    <property type="evidence" value="ECO:0007669"/>
    <property type="project" value="InterPro"/>
</dbReference>
<dbReference type="PROSITE" id="PS50850">
    <property type="entry name" value="MFS"/>
    <property type="match status" value="1"/>
</dbReference>
<feature type="domain" description="Major facilitator superfamily (MFS) profile" evidence="8">
    <location>
        <begin position="12"/>
        <end position="397"/>
    </location>
</feature>
<dbReference type="OrthoDB" id="3613552at2"/>
<keyword evidence="4 7" id="KW-0812">Transmembrane</keyword>
<reference evidence="9 10" key="1">
    <citation type="submission" date="2019-07" db="EMBL/GenBank/DDBJ databases">
        <authorList>
            <person name="Park Y.J."/>
            <person name="Jeong S.E."/>
            <person name="Jung H.S."/>
        </authorList>
    </citation>
    <scope>NUCLEOTIDE SEQUENCE [LARGE SCALE GENOMIC DNA]</scope>
    <source>
        <strain evidence="10">P16(2019)</strain>
    </source>
</reference>
<comment type="subcellular location">
    <subcellularLocation>
        <location evidence="1">Cell membrane</location>
        <topology evidence="1">Multi-pass membrane protein</topology>
    </subcellularLocation>
</comment>
<dbReference type="GO" id="GO:0005886">
    <property type="term" value="C:plasma membrane"/>
    <property type="evidence" value="ECO:0007669"/>
    <property type="project" value="UniProtKB-SubCell"/>
</dbReference>
<evidence type="ECO:0000259" key="8">
    <source>
        <dbReference type="PROSITE" id="PS50850"/>
    </source>
</evidence>
<feature type="transmembrane region" description="Helical" evidence="7">
    <location>
        <begin position="102"/>
        <end position="120"/>
    </location>
</feature>
<keyword evidence="5 7" id="KW-1133">Transmembrane helix</keyword>
<feature type="transmembrane region" description="Helical" evidence="7">
    <location>
        <begin position="286"/>
        <end position="302"/>
    </location>
</feature>
<evidence type="ECO:0000256" key="4">
    <source>
        <dbReference type="ARBA" id="ARBA00022692"/>
    </source>
</evidence>
<proteinExistence type="predicted"/>
<evidence type="ECO:0000256" key="6">
    <source>
        <dbReference type="ARBA" id="ARBA00023136"/>
    </source>
</evidence>
<name>A0A554A2M7_9BACI</name>
<evidence type="ECO:0000313" key="9">
    <source>
        <dbReference type="EMBL" id="TSB47938.1"/>
    </source>
</evidence>
<keyword evidence="10" id="KW-1185">Reference proteome</keyword>
<feature type="transmembrane region" description="Helical" evidence="7">
    <location>
        <begin position="374"/>
        <end position="394"/>
    </location>
</feature>
<feature type="transmembrane region" description="Helical" evidence="7">
    <location>
        <begin position="308"/>
        <end position="333"/>
    </location>
</feature>
<evidence type="ECO:0000256" key="5">
    <source>
        <dbReference type="ARBA" id="ARBA00022989"/>
    </source>
</evidence>
<dbReference type="Pfam" id="PF07690">
    <property type="entry name" value="MFS_1"/>
    <property type="match status" value="1"/>
</dbReference>
<feature type="transmembrane region" description="Helical" evidence="7">
    <location>
        <begin position="141"/>
        <end position="160"/>
    </location>
</feature>
<dbReference type="Proteomes" id="UP000318521">
    <property type="component" value="Unassembled WGS sequence"/>
</dbReference>
<feature type="transmembrane region" description="Helical" evidence="7">
    <location>
        <begin position="345"/>
        <end position="368"/>
    </location>
</feature>
<keyword evidence="6 7" id="KW-0472">Membrane</keyword>
<dbReference type="CDD" id="cd06173">
    <property type="entry name" value="MFS_MefA_like"/>
    <property type="match status" value="1"/>
</dbReference>
<keyword evidence="3" id="KW-1003">Cell membrane</keyword>
<dbReference type="RefSeq" id="WP_143847622.1">
    <property type="nucleotide sequence ID" value="NZ_VLXZ01000002.1"/>
</dbReference>
<accession>A0A554A2M7</accession>
<dbReference type="InterPro" id="IPR036259">
    <property type="entry name" value="MFS_trans_sf"/>
</dbReference>